<evidence type="ECO:0000313" key="1">
    <source>
        <dbReference type="EMBL" id="CDW26633.1"/>
    </source>
</evidence>
<dbReference type="AlphaFoldDB" id="A0A0K2TKQ8"/>
<protein>
    <submittedName>
        <fullName evidence="1">Uncharacterized protein</fullName>
    </submittedName>
</protein>
<name>A0A0K2TKQ8_LEPSM</name>
<sequence>MDSSNVGLTIIPSLPPTEDPWSVSEYEPLSFIHFIIKYIILQ</sequence>
<proteinExistence type="predicted"/>
<organism evidence="1">
    <name type="scientific">Lepeophtheirus salmonis</name>
    <name type="common">Salmon louse</name>
    <name type="synonym">Caligus salmonis</name>
    <dbReference type="NCBI Taxonomy" id="72036"/>
    <lineage>
        <taxon>Eukaryota</taxon>
        <taxon>Metazoa</taxon>
        <taxon>Ecdysozoa</taxon>
        <taxon>Arthropoda</taxon>
        <taxon>Crustacea</taxon>
        <taxon>Multicrustacea</taxon>
        <taxon>Hexanauplia</taxon>
        <taxon>Copepoda</taxon>
        <taxon>Siphonostomatoida</taxon>
        <taxon>Caligidae</taxon>
        <taxon>Lepeophtheirus</taxon>
    </lineage>
</organism>
<dbReference type="EMBL" id="HACA01009272">
    <property type="protein sequence ID" value="CDW26633.1"/>
    <property type="molecule type" value="Transcribed_RNA"/>
</dbReference>
<accession>A0A0K2TKQ8</accession>
<reference evidence="1" key="1">
    <citation type="submission" date="2014-05" db="EMBL/GenBank/DDBJ databases">
        <authorList>
            <person name="Chronopoulou M."/>
        </authorList>
    </citation>
    <scope>NUCLEOTIDE SEQUENCE</scope>
    <source>
        <tissue evidence="1">Whole organism</tissue>
    </source>
</reference>